<gene>
    <name evidence="2" type="ORF">pqer_cds_47</name>
</gene>
<dbReference type="GeneID" id="36843610"/>
<reference evidence="2" key="1">
    <citation type="journal article" date="2018" name="Nat. Commun.">
        <title>Diversity and evolution of the emerging Pandoraviridae family.</title>
        <authorList>
            <person name="Legendre M."/>
            <person name="Fabre E."/>
            <person name="Poirot O."/>
            <person name="Jeudy S."/>
            <person name="Lartigue A."/>
            <person name="Alempic J.M."/>
            <person name="Beucher L."/>
            <person name="Philippe N."/>
            <person name="Bertaux L."/>
            <person name="Christo-Foroux E."/>
            <person name="Labadie K."/>
            <person name="Coute Y."/>
            <person name="Abergel C."/>
            <person name="Claverie J.M."/>
        </authorList>
    </citation>
    <scope>NUCLEOTIDE SEQUENCE [LARGE SCALE GENOMIC DNA]</scope>
    <source>
        <strain evidence="2">Quercus</strain>
    </source>
</reference>
<feature type="compositionally biased region" description="Basic and acidic residues" evidence="1">
    <location>
        <begin position="270"/>
        <end position="280"/>
    </location>
</feature>
<feature type="compositionally biased region" description="Gly residues" evidence="1">
    <location>
        <begin position="224"/>
        <end position="241"/>
    </location>
</feature>
<dbReference type="Proteomes" id="UP000248852">
    <property type="component" value="Segment"/>
</dbReference>
<evidence type="ECO:0008006" key="3">
    <source>
        <dbReference type="Google" id="ProtNLM"/>
    </source>
</evidence>
<name>A0A2U7U7S2_9VIRU</name>
<protein>
    <recommendedName>
        <fullName evidence="3">Rho binding incomplete domain containing protein</fullName>
    </recommendedName>
</protein>
<dbReference type="KEGG" id="vg:36843610"/>
<evidence type="ECO:0000256" key="1">
    <source>
        <dbReference type="SAM" id="MobiDB-lite"/>
    </source>
</evidence>
<feature type="compositionally biased region" description="Basic and acidic residues" evidence="1">
    <location>
        <begin position="245"/>
        <end position="262"/>
    </location>
</feature>
<dbReference type="RefSeq" id="YP_009482738.1">
    <property type="nucleotide sequence ID" value="NC_037667.1"/>
</dbReference>
<feature type="compositionally biased region" description="Low complexity" evidence="1">
    <location>
        <begin position="73"/>
        <end position="85"/>
    </location>
</feature>
<accession>A0A2U7U7S2</accession>
<feature type="compositionally biased region" description="Basic and acidic residues" evidence="1">
    <location>
        <begin position="86"/>
        <end position="113"/>
    </location>
</feature>
<dbReference type="EMBL" id="MG011689">
    <property type="protein sequence ID" value="AVK74469.1"/>
    <property type="molecule type" value="Genomic_DNA"/>
</dbReference>
<organism evidence="2">
    <name type="scientific">Pandoravirus quercus</name>
    <dbReference type="NCBI Taxonomy" id="2107709"/>
    <lineage>
        <taxon>Viruses</taxon>
        <taxon>Pandoravirus</taxon>
    </lineage>
</organism>
<evidence type="ECO:0000313" key="2">
    <source>
        <dbReference type="EMBL" id="AVK74469.1"/>
    </source>
</evidence>
<proteinExistence type="predicted"/>
<feature type="region of interest" description="Disordered" evidence="1">
    <location>
        <begin position="223"/>
        <end position="303"/>
    </location>
</feature>
<sequence>MSMQEIQRQQRRPRDDMNVVDTRRHRRHRSLSPDRRQAAYTTVVHRRKRSPTPEHRQNHVTPSSSSDRRRRSPAPSRSRTPSPARDSTDERRCAKRLRFSEHERASPDRHCAEQGDDPIQVPRDDADDDDDHDDDDDGASDGKDSQSEDDADDDHNARRTDTSVAHRANEKGTRAHAPARSLVVAQHRRANGNAHTHRRRQQRNRRALLQALELLNAERASMERGGGNIGSGNIGSGGGRAGGRRNNDRSADIGAPRRDREASFSSSSVPRDRNRDRPDRGTYTGGRRRTDVDPIRPVANRNAQRQRVSLIDARAQVNAYHEACRRACLDNVPPPRPPPEHCFNLIDEAVQAYLGSGGDAGDQTR</sequence>
<feature type="region of interest" description="Disordered" evidence="1">
    <location>
        <begin position="1"/>
        <end position="181"/>
    </location>
</feature>
<feature type="compositionally biased region" description="Acidic residues" evidence="1">
    <location>
        <begin position="125"/>
        <end position="139"/>
    </location>
</feature>